<gene>
    <name evidence="2" type="ORF">QYM36_013313</name>
</gene>
<accession>A0AA88HDY7</accession>
<feature type="domain" description="YqaJ viral recombinase" evidence="1">
    <location>
        <begin position="232"/>
        <end position="314"/>
    </location>
</feature>
<dbReference type="AlphaFoldDB" id="A0AA88HDY7"/>
<dbReference type="InterPro" id="IPR011604">
    <property type="entry name" value="PDDEXK-like_dom_sf"/>
</dbReference>
<proteinExistence type="predicted"/>
<dbReference type="GO" id="GO:0006281">
    <property type="term" value="P:DNA repair"/>
    <property type="evidence" value="ECO:0007669"/>
    <property type="project" value="UniProtKB-ARBA"/>
</dbReference>
<dbReference type="InterPro" id="IPR011335">
    <property type="entry name" value="Restrct_endonuc-II-like"/>
</dbReference>
<dbReference type="PANTHER" id="PTHR46609">
    <property type="entry name" value="EXONUCLEASE, PHAGE-TYPE/RECB, C-TERMINAL DOMAIN-CONTAINING PROTEIN"/>
    <property type="match status" value="1"/>
</dbReference>
<sequence>MIKKLGGYARATIIRISQEGKGTEELIEALNAIPHHFFSGDFTKCPGLCKDSGSKVPLTDCPSMIFLCHFLQALEIIGNNTSNLAEYFMSIVAKLIGGKQFLVTQNGRYNARVAASGVKYSKGELGKLHIFKKITGRIPPREMAKLSMRKSRLRALKKRARKSMTCRNEIPQQKKVNGPDGKYGPNAATPVLAAVNSEIMKSVFLQRLEFSTEQIQEIEAATRLQGEDDGSWSAVRRDRITASWAGTIAKRRTKTVTPLVQKLLYAPPKVTKAMIYGLAAKKFEESTRFKVERCGFFVHHEHGFIGASPDYLVIMPCGK</sequence>
<evidence type="ECO:0000259" key="1">
    <source>
        <dbReference type="Pfam" id="PF09588"/>
    </source>
</evidence>
<comment type="caution">
    <text evidence="2">The sequence shown here is derived from an EMBL/GenBank/DDBJ whole genome shotgun (WGS) entry which is preliminary data.</text>
</comment>
<reference evidence="2" key="1">
    <citation type="submission" date="2023-07" db="EMBL/GenBank/DDBJ databases">
        <title>Chromosome-level genome assembly of Artemia franciscana.</title>
        <authorList>
            <person name="Jo E."/>
        </authorList>
    </citation>
    <scope>NUCLEOTIDE SEQUENCE</scope>
    <source>
        <tissue evidence="2">Whole body</tissue>
    </source>
</reference>
<dbReference type="Pfam" id="PF09588">
    <property type="entry name" value="YqaJ"/>
    <property type="match status" value="1"/>
</dbReference>
<organism evidence="2 3">
    <name type="scientific">Artemia franciscana</name>
    <name type="common">Brine shrimp</name>
    <name type="synonym">Artemia sanfranciscana</name>
    <dbReference type="NCBI Taxonomy" id="6661"/>
    <lineage>
        <taxon>Eukaryota</taxon>
        <taxon>Metazoa</taxon>
        <taxon>Ecdysozoa</taxon>
        <taxon>Arthropoda</taxon>
        <taxon>Crustacea</taxon>
        <taxon>Branchiopoda</taxon>
        <taxon>Anostraca</taxon>
        <taxon>Artemiidae</taxon>
        <taxon>Artemia</taxon>
    </lineage>
</organism>
<dbReference type="Gene3D" id="3.90.320.10">
    <property type="match status" value="1"/>
</dbReference>
<name>A0AA88HDY7_ARTSF</name>
<dbReference type="EMBL" id="JAVRJZ010000017">
    <property type="protein sequence ID" value="KAK2709598.1"/>
    <property type="molecule type" value="Genomic_DNA"/>
</dbReference>
<dbReference type="PANTHER" id="PTHR46609:SF8">
    <property type="entry name" value="YQAJ VIRAL RECOMBINASE DOMAIN-CONTAINING PROTEIN"/>
    <property type="match status" value="1"/>
</dbReference>
<dbReference type="Proteomes" id="UP001187531">
    <property type="component" value="Unassembled WGS sequence"/>
</dbReference>
<evidence type="ECO:0000313" key="3">
    <source>
        <dbReference type="Proteomes" id="UP001187531"/>
    </source>
</evidence>
<dbReference type="SUPFAM" id="SSF52980">
    <property type="entry name" value="Restriction endonuclease-like"/>
    <property type="match status" value="1"/>
</dbReference>
<keyword evidence="3" id="KW-1185">Reference proteome</keyword>
<protein>
    <recommendedName>
        <fullName evidence="1">YqaJ viral recombinase domain-containing protein</fullName>
    </recommendedName>
</protein>
<dbReference type="InterPro" id="IPR051703">
    <property type="entry name" value="NF-kappa-B_Signaling_Reg"/>
</dbReference>
<dbReference type="InterPro" id="IPR019080">
    <property type="entry name" value="YqaJ_viral_recombinase"/>
</dbReference>
<evidence type="ECO:0000313" key="2">
    <source>
        <dbReference type="EMBL" id="KAK2709598.1"/>
    </source>
</evidence>